<keyword evidence="4" id="KW-0663">Pyridoxal phosphate</keyword>
<evidence type="ECO:0000313" key="8">
    <source>
        <dbReference type="EMBL" id="QKQ46142.1"/>
    </source>
</evidence>
<reference evidence="8 9" key="1">
    <citation type="submission" date="2020-05" db="EMBL/GenBank/DDBJ databases">
        <title>FDA dAtabase for Regulatory Grade micrObial Sequences (FDA-ARGOS): Supporting development and validation of Infectious Disease Dx tests.</title>
        <authorList>
            <person name="Sproer C."/>
            <person name="Gronow S."/>
            <person name="Severitt S."/>
            <person name="Schroder I."/>
            <person name="Tallon L."/>
            <person name="Sadzewicz L."/>
            <person name="Zhao X."/>
            <person name="Vavikolanu K."/>
            <person name="Mehta A."/>
            <person name="Aluvathingal J."/>
            <person name="Nadendla S."/>
            <person name="Myers T."/>
            <person name="Yan Y."/>
            <person name="Sichtig H."/>
        </authorList>
    </citation>
    <scope>NUCLEOTIDE SEQUENCE [LARGE SCALE GENOMIC DNA]</scope>
    <source>
        <strain evidence="8 9">FDAARGOS_787</strain>
    </source>
</reference>
<dbReference type="GO" id="GO:0006565">
    <property type="term" value="P:L-serine catabolic process"/>
    <property type="evidence" value="ECO:0007669"/>
    <property type="project" value="TreeGrafter"/>
</dbReference>
<sequence>MSLHVITPTIRSTALSQRAGLDVFLKLENVQPCGSFKLRGVGHACSALHAKGARRFVSSSGGNAGYAVAYAGRQLGVPVTVVVPETTSEKAKALIQSEGAQVVVHGGSWQDANAHAQALLDAASAFIHPFDHPLLWEGHASMIDELATQCAKPDVIVCSVGGGGLLAGVGEGLLRNGWGDVGILAMETEGTASYAAALARGTPVELPTVSGVATSLGARRVCERAVGLARELEVRSLVLSDAAAVEGCADLLDAHRLLTEPACGASIAGLDGVRRHFPDARSAVVIVCGGVGVTAEQLQTWRKPASGQGRPGAA</sequence>
<evidence type="ECO:0000256" key="3">
    <source>
        <dbReference type="ARBA" id="ARBA00012093"/>
    </source>
</evidence>
<comment type="cofactor">
    <cofactor evidence="1">
        <name>pyridoxal 5'-phosphate</name>
        <dbReference type="ChEBI" id="CHEBI:597326"/>
    </cofactor>
</comment>
<dbReference type="PANTHER" id="PTHR48078:SF2">
    <property type="entry name" value="CATABOLIC L-SERINE_THREONINE DEHYDRATASE"/>
    <property type="match status" value="1"/>
</dbReference>
<dbReference type="EC" id="4.3.1.17" evidence="3"/>
<dbReference type="InterPro" id="IPR036052">
    <property type="entry name" value="TrpB-like_PALP_sf"/>
</dbReference>
<evidence type="ECO:0000256" key="6">
    <source>
        <dbReference type="ARBA" id="ARBA00049406"/>
    </source>
</evidence>
<evidence type="ECO:0000256" key="2">
    <source>
        <dbReference type="ARBA" id="ARBA00010869"/>
    </source>
</evidence>
<dbReference type="Proteomes" id="UP000509782">
    <property type="component" value="Chromosome"/>
</dbReference>
<organism evidence="8 9">
    <name type="scientific">Achromobacter denitrificans</name>
    <name type="common">Alcaligenes denitrificans</name>
    <dbReference type="NCBI Taxonomy" id="32002"/>
    <lineage>
        <taxon>Bacteria</taxon>
        <taxon>Pseudomonadati</taxon>
        <taxon>Pseudomonadota</taxon>
        <taxon>Betaproteobacteria</taxon>
        <taxon>Burkholderiales</taxon>
        <taxon>Alcaligenaceae</taxon>
        <taxon>Achromobacter</taxon>
    </lineage>
</organism>
<evidence type="ECO:0000256" key="4">
    <source>
        <dbReference type="ARBA" id="ARBA00022898"/>
    </source>
</evidence>
<gene>
    <name evidence="8" type="ORF">FOC81_05330</name>
</gene>
<dbReference type="AlphaFoldDB" id="A0A6N0JGE2"/>
<keyword evidence="5" id="KW-0456">Lyase</keyword>
<comment type="catalytic activity">
    <reaction evidence="6">
        <text>L-serine = pyruvate + NH4(+)</text>
        <dbReference type="Rhea" id="RHEA:19169"/>
        <dbReference type="ChEBI" id="CHEBI:15361"/>
        <dbReference type="ChEBI" id="CHEBI:28938"/>
        <dbReference type="ChEBI" id="CHEBI:33384"/>
        <dbReference type="EC" id="4.3.1.17"/>
    </reaction>
</comment>
<dbReference type="InterPro" id="IPR001926">
    <property type="entry name" value="TrpB-like_PALP"/>
</dbReference>
<comment type="similarity">
    <text evidence="2">Belongs to the serine/threonine dehydratase family.</text>
</comment>
<dbReference type="InterPro" id="IPR050147">
    <property type="entry name" value="Ser/Thr_Dehydratase"/>
</dbReference>
<dbReference type="RefSeq" id="WP_174715871.1">
    <property type="nucleotide sequence ID" value="NZ_CP054569.1"/>
</dbReference>
<name>A0A6N0JGE2_ACHDE</name>
<dbReference type="Pfam" id="PF00291">
    <property type="entry name" value="PALP"/>
    <property type="match status" value="1"/>
</dbReference>
<dbReference type="PANTHER" id="PTHR48078">
    <property type="entry name" value="THREONINE DEHYDRATASE, MITOCHONDRIAL-RELATED"/>
    <property type="match status" value="1"/>
</dbReference>
<evidence type="ECO:0000256" key="1">
    <source>
        <dbReference type="ARBA" id="ARBA00001933"/>
    </source>
</evidence>
<dbReference type="SUPFAM" id="SSF53686">
    <property type="entry name" value="Tryptophan synthase beta subunit-like PLP-dependent enzymes"/>
    <property type="match status" value="1"/>
</dbReference>
<evidence type="ECO:0000313" key="9">
    <source>
        <dbReference type="Proteomes" id="UP000509782"/>
    </source>
</evidence>
<dbReference type="GO" id="GO:0004794">
    <property type="term" value="F:threonine deaminase activity"/>
    <property type="evidence" value="ECO:0007669"/>
    <property type="project" value="TreeGrafter"/>
</dbReference>
<feature type="domain" description="Tryptophan synthase beta chain-like PALP" evidence="7">
    <location>
        <begin position="6"/>
        <end position="289"/>
    </location>
</feature>
<evidence type="ECO:0000256" key="5">
    <source>
        <dbReference type="ARBA" id="ARBA00023239"/>
    </source>
</evidence>
<protein>
    <recommendedName>
        <fullName evidence="3">L-serine ammonia-lyase</fullName>
        <ecNumber evidence="3">4.3.1.17</ecNumber>
    </recommendedName>
</protein>
<dbReference type="GO" id="GO:0009097">
    <property type="term" value="P:isoleucine biosynthetic process"/>
    <property type="evidence" value="ECO:0007669"/>
    <property type="project" value="TreeGrafter"/>
</dbReference>
<dbReference type="GO" id="GO:0006567">
    <property type="term" value="P:L-threonine catabolic process"/>
    <property type="evidence" value="ECO:0007669"/>
    <property type="project" value="TreeGrafter"/>
</dbReference>
<dbReference type="EMBL" id="CP054569">
    <property type="protein sequence ID" value="QKQ46142.1"/>
    <property type="molecule type" value="Genomic_DNA"/>
</dbReference>
<proteinExistence type="inferred from homology"/>
<dbReference type="GO" id="GO:0003941">
    <property type="term" value="F:L-serine ammonia-lyase activity"/>
    <property type="evidence" value="ECO:0007669"/>
    <property type="project" value="UniProtKB-EC"/>
</dbReference>
<accession>A0A6N0JGE2</accession>
<evidence type="ECO:0000259" key="7">
    <source>
        <dbReference type="Pfam" id="PF00291"/>
    </source>
</evidence>
<dbReference type="Gene3D" id="3.40.50.1100">
    <property type="match status" value="2"/>
</dbReference>